<gene>
    <name evidence="1" type="ORF">SAMN02927900_01295</name>
</gene>
<evidence type="ECO:0000313" key="1">
    <source>
        <dbReference type="EMBL" id="SCW39088.1"/>
    </source>
</evidence>
<proteinExistence type="predicted"/>
<dbReference type="Pfam" id="PF19821">
    <property type="entry name" value="Phage_capsid_2"/>
    <property type="match status" value="1"/>
</dbReference>
<dbReference type="Proteomes" id="UP000199542">
    <property type="component" value="Unassembled WGS sequence"/>
</dbReference>
<dbReference type="RefSeq" id="WP_092584002.1">
    <property type="nucleotide sequence ID" value="NZ_FMTM01000001.1"/>
</dbReference>
<accession>A0A1G4Q413</accession>
<evidence type="ECO:0000313" key="2">
    <source>
        <dbReference type="Proteomes" id="UP000199542"/>
    </source>
</evidence>
<protein>
    <recommendedName>
        <fullName evidence="3">N4-gp56 family major capsid protein</fullName>
    </recommendedName>
</protein>
<dbReference type="EMBL" id="FMTM01000001">
    <property type="protein sequence ID" value="SCW39088.1"/>
    <property type="molecule type" value="Genomic_DNA"/>
</dbReference>
<dbReference type="AlphaFoldDB" id="A0A1G4Q413"/>
<evidence type="ECO:0008006" key="3">
    <source>
        <dbReference type="Google" id="ProtNLM"/>
    </source>
</evidence>
<dbReference type="InterPro" id="IPR045565">
    <property type="entry name" value="Phage_capsid_2"/>
</dbReference>
<organism evidence="1 2">
    <name type="scientific">Rhizobium mongolense subsp. loessense</name>
    <dbReference type="NCBI Taxonomy" id="158890"/>
    <lineage>
        <taxon>Bacteria</taxon>
        <taxon>Pseudomonadati</taxon>
        <taxon>Pseudomonadota</taxon>
        <taxon>Alphaproteobacteria</taxon>
        <taxon>Hyphomicrobiales</taxon>
        <taxon>Rhizobiaceae</taxon>
        <taxon>Rhizobium/Agrobacterium group</taxon>
        <taxon>Rhizobium</taxon>
    </lineage>
</organism>
<name>A0A1G4Q413_9HYPH</name>
<sequence>MPYVITKDQYRDEWVVAFQRGETYLKDCVTKEVMISGLTAKFALQGAAGRMTERGTNGLIPSRNRTDSQPSITLKEKHSKETQTGFNVFTAPANLREAMQNAGALTAAREIDYTIIDTLATATNVYAGGAAQTLTYGKTVDALTELFENDVMSGNEITCLWTPKAWGRLLTFQEFKSADYIDAKPLVGLALDRPKIWLGAKHIMHNGLPGKGTATASNFIFAKPAVGHAIATGEIQVDAGYNGEDDYSYSRHTIYDGGTVLQQAGIIKVVTDDTAAFT</sequence>
<reference evidence="1 2" key="1">
    <citation type="submission" date="2016-10" db="EMBL/GenBank/DDBJ databases">
        <authorList>
            <person name="de Groot N.N."/>
        </authorList>
    </citation>
    <scope>NUCLEOTIDE SEQUENCE [LARGE SCALE GENOMIC DNA]</scope>
    <source>
        <strain evidence="1 2">CGMCC 1.3401</strain>
    </source>
</reference>